<evidence type="ECO:0000256" key="1">
    <source>
        <dbReference type="SAM" id="MobiDB-lite"/>
    </source>
</evidence>
<name>A0A1D3RX42_PLACE</name>
<dbReference type="AlphaFoldDB" id="A0A1D3RX42"/>
<evidence type="ECO:0000313" key="3">
    <source>
        <dbReference type="Proteomes" id="UP000195879"/>
    </source>
</evidence>
<reference evidence="2 3" key="1">
    <citation type="submission" date="2016-08" db="EMBL/GenBank/DDBJ databases">
        <authorList>
            <consortium name="Pathogen Informatics"/>
        </authorList>
    </citation>
    <scope>NUCLEOTIDE SEQUENCE [LARGE SCALE GENOMIC DNA]</scope>
    <source>
        <strain evidence="2 3">DK</strain>
    </source>
</reference>
<dbReference type="Proteomes" id="UP000195879">
    <property type="component" value="Chromosome 11"/>
</dbReference>
<feature type="region of interest" description="Disordered" evidence="1">
    <location>
        <begin position="140"/>
        <end position="161"/>
    </location>
</feature>
<sequence>MGNSCKKNFRIMRNRSLSKDINNCFYSDDENNNSLSPQKVYIDLCDKQVKKYEQIGRNNRNILDLNENKKGNRNSSIIYIDELYNILGNKEKIKLKKLDSSDVEQVLVIKKHVKYKRKRKRKKKKKNYIMHNIDSYGTDKYNRLSSARSDNNNRSMRNEIKKTKEKYHKALLYYEDDDKNDNKKDNFDNLVSLNVSNKKIKKKSNLKLDDIETCCNSSESKYDTFVKDKKYDIFEEDRIYLLKKRREEMNQKNGNFNYITNKKNTNQNNSIYTGDMNYSTIFDTFEK</sequence>
<proteinExistence type="predicted"/>
<organism evidence="2 3">
    <name type="scientific">Plasmodium chabaudi adami</name>
    <dbReference type="NCBI Taxonomy" id="5826"/>
    <lineage>
        <taxon>Eukaryota</taxon>
        <taxon>Sar</taxon>
        <taxon>Alveolata</taxon>
        <taxon>Apicomplexa</taxon>
        <taxon>Aconoidasida</taxon>
        <taxon>Haemosporida</taxon>
        <taxon>Plasmodiidae</taxon>
        <taxon>Plasmodium</taxon>
        <taxon>Plasmodium (Vinckeia)</taxon>
    </lineage>
</organism>
<gene>
    <name evidence="2" type="ORF">PCHDK_000264200</name>
</gene>
<dbReference type="OrthoDB" id="378406at2759"/>
<protein>
    <submittedName>
        <fullName evidence="2">Uncharacterized protein</fullName>
    </submittedName>
</protein>
<feature type="compositionally biased region" description="Polar residues" evidence="1">
    <location>
        <begin position="143"/>
        <end position="155"/>
    </location>
</feature>
<evidence type="ECO:0000313" key="2">
    <source>
        <dbReference type="EMBL" id="SCN60775.1"/>
    </source>
</evidence>
<dbReference type="EMBL" id="LT608205">
    <property type="protein sequence ID" value="SCN60775.1"/>
    <property type="molecule type" value="Genomic_DNA"/>
</dbReference>
<accession>A0A1D3RX42</accession>